<sequence length="201" mass="23281">MGNAPIIYCVLFNVLPREKSAGGQFNLSREELDDVEKELIENDQLNKWDYLYERLRNESTLKTKSSSIATAREVVNRSKNRYRDISPCTVKLQRLRNSDYINASYVSVSCVPQRRYILTQGPLPRTAGHFWLMVWEQCSPSIIMLNRIYEKGTMKCFPYFPCGRGPTTTTFADVGLSVQLNQEKFLDVCIFRVFELKLVQT</sequence>
<evidence type="ECO:0000259" key="7">
    <source>
        <dbReference type="PROSITE" id="PS50055"/>
    </source>
</evidence>
<evidence type="ECO:0000256" key="1">
    <source>
        <dbReference type="ARBA" id="ARBA00004308"/>
    </source>
</evidence>
<dbReference type="InterPro" id="IPR051985">
    <property type="entry name" value="NR_tyrosine_phosphatase"/>
</dbReference>
<proteinExistence type="predicted"/>
<evidence type="ECO:0000256" key="6">
    <source>
        <dbReference type="ARBA" id="ARBA00023136"/>
    </source>
</evidence>
<dbReference type="GO" id="GO:0019901">
    <property type="term" value="F:protein kinase binding"/>
    <property type="evidence" value="ECO:0007669"/>
    <property type="project" value="TreeGrafter"/>
</dbReference>
<dbReference type="GO" id="GO:0070373">
    <property type="term" value="P:negative regulation of ERK1 and ERK2 cascade"/>
    <property type="evidence" value="ECO:0007669"/>
    <property type="project" value="TreeGrafter"/>
</dbReference>
<comment type="caution">
    <text evidence="8">The sequence shown here is derived from an EMBL/GenBank/DDBJ whole genome shotgun (WGS) entry which is preliminary data.</text>
</comment>
<evidence type="ECO:0000256" key="5">
    <source>
        <dbReference type="ARBA" id="ARBA00022912"/>
    </source>
</evidence>
<dbReference type="InterPro" id="IPR029021">
    <property type="entry name" value="Prot-tyrosine_phosphatase-like"/>
</dbReference>
<dbReference type="AlphaFoldDB" id="A0A448X369"/>
<evidence type="ECO:0000256" key="4">
    <source>
        <dbReference type="ARBA" id="ARBA00022801"/>
    </source>
</evidence>
<keyword evidence="3" id="KW-0597">Phosphoprotein</keyword>
<protein>
    <recommendedName>
        <fullName evidence="2">protein-tyrosine-phosphatase</fullName>
        <ecNumber evidence="2">3.1.3.48</ecNumber>
    </recommendedName>
</protein>
<dbReference type="EC" id="3.1.3.48" evidence="2"/>
<keyword evidence="9" id="KW-1185">Reference proteome</keyword>
<keyword evidence="4" id="KW-0378">Hydrolase</keyword>
<gene>
    <name evidence="8" type="ORF">PXEA_LOCUS20046</name>
</gene>
<dbReference type="PANTHER" id="PTHR46047:SF3">
    <property type="entry name" value="TYROSINE-PROTEIN PHOSPHATASE NON-RECEPTOR TYPE 61F"/>
    <property type="match status" value="1"/>
</dbReference>
<dbReference type="Pfam" id="PF00102">
    <property type="entry name" value="Y_phosphatase"/>
    <property type="match status" value="1"/>
</dbReference>
<dbReference type="GO" id="GO:0005737">
    <property type="term" value="C:cytoplasm"/>
    <property type="evidence" value="ECO:0007669"/>
    <property type="project" value="TreeGrafter"/>
</dbReference>
<dbReference type="GO" id="GO:0012505">
    <property type="term" value="C:endomembrane system"/>
    <property type="evidence" value="ECO:0007669"/>
    <property type="project" value="UniProtKB-SubCell"/>
</dbReference>
<feature type="domain" description="Tyrosine-protein phosphatase" evidence="7">
    <location>
        <begin position="48"/>
        <end position="201"/>
    </location>
</feature>
<dbReference type="SUPFAM" id="SSF52799">
    <property type="entry name" value="(Phosphotyrosine protein) phosphatases II"/>
    <property type="match status" value="1"/>
</dbReference>
<dbReference type="OrthoDB" id="9450131at2759"/>
<dbReference type="GO" id="GO:0005634">
    <property type="term" value="C:nucleus"/>
    <property type="evidence" value="ECO:0007669"/>
    <property type="project" value="TreeGrafter"/>
</dbReference>
<dbReference type="Proteomes" id="UP000784294">
    <property type="component" value="Unassembled WGS sequence"/>
</dbReference>
<name>A0A448X369_9PLAT</name>
<evidence type="ECO:0000256" key="2">
    <source>
        <dbReference type="ARBA" id="ARBA00013064"/>
    </source>
</evidence>
<dbReference type="InterPro" id="IPR000242">
    <property type="entry name" value="PTP_cat"/>
</dbReference>
<comment type="subcellular location">
    <subcellularLocation>
        <location evidence="1">Endomembrane system</location>
    </subcellularLocation>
</comment>
<dbReference type="PROSITE" id="PS50055">
    <property type="entry name" value="TYR_PHOSPHATASE_PTP"/>
    <property type="match status" value="1"/>
</dbReference>
<reference evidence="8" key="1">
    <citation type="submission" date="2018-11" db="EMBL/GenBank/DDBJ databases">
        <authorList>
            <consortium name="Pathogen Informatics"/>
        </authorList>
    </citation>
    <scope>NUCLEOTIDE SEQUENCE</scope>
</reference>
<accession>A0A448X369</accession>
<evidence type="ECO:0000256" key="3">
    <source>
        <dbReference type="ARBA" id="ARBA00022553"/>
    </source>
</evidence>
<dbReference type="Gene3D" id="3.90.190.10">
    <property type="entry name" value="Protein tyrosine phosphatase superfamily"/>
    <property type="match status" value="1"/>
</dbReference>
<keyword evidence="5" id="KW-0904">Protein phosphatase</keyword>
<dbReference type="EMBL" id="CAAALY010081459">
    <property type="protein sequence ID" value="VEL26606.1"/>
    <property type="molecule type" value="Genomic_DNA"/>
</dbReference>
<dbReference type="SMART" id="SM00194">
    <property type="entry name" value="PTPc"/>
    <property type="match status" value="1"/>
</dbReference>
<organism evidence="8 9">
    <name type="scientific">Protopolystoma xenopodis</name>
    <dbReference type="NCBI Taxonomy" id="117903"/>
    <lineage>
        <taxon>Eukaryota</taxon>
        <taxon>Metazoa</taxon>
        <taxon>Spiralia</taxon>
        <taxon>Lophotrochozoa</taxon>
        <taxon>Platyhelminthes</taxon>
        <taxon>Monogenea</taxon>
        <taxon>Polyopisthocotylea</taxon>
        <taxon>Polystomatidea</taxon>
        <taxon>Polystomatidae</taxon>
        <taxon>Protopolystoma</taxon>
    </lineage>
</organism>
<evidence type="ECO:0000313" key="8">
    <source>
        <dbReference type="EMBL" id="VEL26606.1"/>
    </source>
</evidence>
<dbReference type="GO" id="GO:0046426">
    <property type="term" value="P:negative regulation of receptor signaling pathway via JAK-STAT"/>
    <property type="evidence" value="ECO:0007669"/>
    <property type="project" value="TreeGrafter"/>
</dbReference>
<dbReference type="PRINTS" id="PR00700">
    <property type="entry name" value="PRTYPHPHTASE"/>
</dbReference>
<keyword evidence="6" id="KW-0472">Membrane</keyword>
<evidence type="ECO:0000313" key="9">
    <source>
        <dbReference type="Proteomes" id="UP000784294"/>
    </source>
</evidence>
<dbReference type="GO" id="GO:0004726">
    <property type="term" value="F:non-membrane spanning protein tyrosine phosphatase activity"/>
    <property type="evidence" value="ECO:0007669"/>
    <property type="project" value="TreeGrafter"/>
</dbReference>
<dbReference type="PANTHER" id="PTHR46047">
    <property type="entry name" value="TYROSINE-PROTEIN PHOSPHATASE NON-RECEPTOR TYPE 61F"/>
    <property type="match status" value="1"/>
</dbReference>